<sequence length="34" mass="3902">MIKKTRHRRYDMRAKAGTSILQPNLSPPFISTEG</sequence>
<evidence type="ECO:0000313" key="2">
    <source>
        <dbReference type="EMBL" id="VDP81685.1"/>
    </source>
</evidence>
<dbReference type="AlphaFoldDB" id="A0A183Q0K7"/>
<evidence type="ECO:0000256" key="1">
    <source>
        <dbReference type="SAM" id="MobiDB-lite"/>
    </source>
</evidence>
<dbReference type="EMBL" id="UZAL01043742">
    <property type="protein sequence ID" value="VDP81685.1"/>
    <property type="molecule type" value="Genomic_DNA"/>
</dbReference>
<reference evidence="2 3" key="1">
    <citation type="submission" date="2018-11" db="EMBL/GenBank/DDBJ databases">
        <authorList>
            <consortium name="Pathogen Informatics"/>
        </authorList>
    </citation>
    <scope>NUCLEOTIDE SEQUENCE [LARGE SCALE GENOMIC DNA]</scope>
    <source>
        <strain>Denwood</strain>
        <strain evidence="3">Zambia</strain>
    </source>
</reference>
<proteinExistence type="predicted"/>
<gene>
    <name evidence="2" type="ORF">SMTD_LOCUS20143</name>
</gene>
<keyword evidence="3" id="KW-1185">Reference proteome</keyword>
<accession>A0A183Q0K7</accession>
<dbReference type="Proteomes" id="UP000269396">
    <property type="component" value="Unassembled WGS sequence"/>
</dbReference>
<organism evidence="2 3">
    <name type="scientific">Schistosoma mattheei</name>
    <dbReference type="NCBI Taxonomy" id="31246"/>
    <lineage>
        <taxon>Eukaryota</taxon>
        <taxon>Metazoa</taxon>
        <taxon>Spiralia</taxon>
        <taxon>Lophotrochozoa</taxon>
        <taxon>Platyhelminthes</taxon>
        <taxon>Trematoda</taxon>
        <taxon>Digenea</taxon>
        <taxon>Strigeidida</taxon>
        <taxon>Schistosomatoidea</taxon>
        <taxon>Schistosomatidae</taxon>
        <taxon>Schistosoma</taxon>
    </lineage>
</organism>
<evidence type="ECO:0000313" key="3">
    <source>
        <dbReference type="Proteomes" id="UP000269396"/>
    </source>
</evidence>
<protein>
    <submittedName>
        <fullName evidence="2">Uncharacterized protein</fullName>
    </submittedName>
</protein>
<feature type="compositionally biased region" description="Basic residues" evidence="1">
    <location>
        <begin position="1"/>
        <end position="10"/>
    </location>
</feature>
<feature type="region of interest" description="Disordered" evidence="1">
    <location>
        <begin position="1"/>
        <end position="34"/>
    </location>
</feature>
<name>A0A183Q0K7_9TREM</name>